<dbReference type="RefSeq" id="WP_099391668.1">
    <property type="nucleotide sequence ID" value="NZ_PDYF01000010.1"/>
</dbReference>
<dbReference type="InterPro" id="IPR046709">
    <property type="entry name" value="DUF6782"/>
</dbReference>
<accession>A0A2G3DWN8</accession>
<dbReference type="Proteomes" id="UP000225889">
    <property type="component" value="Unassembled WGS sequence"/>
</dbReference>
<name>A0A2G3DWN8_9FIRM</name>
<dbReference type="Pfam" id="PF08401">
    <property type="entry name" value="ArdcN"/>
    <property type="match status" value="1"/>
</dbReference>
<organism evidence="4 5">
    <name type="scientific">Pseudobutyrivibrio ruminis</name>
    <dbReference type="NCBI Taxonomy" id="46206"/>
    <lineage>
        <taxon>Bacteria</taxon>
        <taxon>Bacillati</taxon>
        <taxon>Bacillota</taxon>
        <taxon>Clostridia</taxon>
        <taxon>Lachnospirales</taxon>
        <taxon>Lachnospiraceae</taxon>
        <taxon>Pseudobutyrivibrio</taxon>
    </lineage>
</organism>
<feature type="domain" description="DUF6782" evidence="3">
    <location>
        <begin position="141"/>
        <end position="213"/>
    </location>
</feature>
<feature type="compositionally biased region" description="Basic and acidic residues" evidence="1">
    <location>
        <begin position="296"/>
        <end position="309"/>
    </location>
</feature>
<sequence>MAERQTREEKMSAIQKKLEDGVRAIFTSEKYQEYISAMSKFPRYSINNCILIASQLPEASLVCGFRKWQTEFNRTVNKGEHGIMILAPIKGKTEVVEEVFDENNKAVVDENGNQKTEKVTREYQTFRPVYVFDVSQTSGDPLPTLASELNETVDSFEEMKSVLISISPVPVSFETINGGANGYYSPTAGKIVIDERLPQLQMLKTMVHEIAHATLGHGSKEDKWDRQTKEVQAESVAYWVTQMIGLDTSDYSFGYISGWSKDKEVSELKESLDVIKQTSDKLSSSIEEKIRELKKERESLPMVSEEKEPYIPTPHKKR</sequence>
<comment type="caution">
    <text evidence="4">The sequence shown here is derived from an EMBL/GenBank/DDBJ whole genome shotgun (WGS) entry which is preliminary data.</text>
</comment>
<evidence type="ECO:0000259" key="3">
    <source>
        <dbReference type="Pfam" id="PF20573"/>
    </source>
</evidence>
<evidence type="ECO:0000313" key="5">
    <source>
        <dbReference type="Proteomes" id="UP000225889"/>
    </source>
</evidence>
<feature type="region of interest" description="Disordered" evidence="1">
    <location>
        <begin position="296"/>
        <end position="318"/>
    </location>
</feature>
<reference evidence="4 5" key="2">
    <citation type="submission" date="2017-10" db="EMBL/GenBank/DDBJ databases">
        <authorList>
            <person name="Banno H."/>
            <person name="Chua N.-H."/>
        </authorList>
    </citation>
    <scope>NUCLEOTIDE SEQUENCE [LARGE SCALE GENOMIC DNA]</scope>
    <source>
        <strain evidence="4 5">JK626</strain>
    </source>
</reference>
<dbReference type="EMBL" id="PDYF01000010">
    <property type="protein sequence ID" value="PHU35361.1"/>
    <property type="molecule type" value="Genomic_DNA"/>
</dbReference>
<protein>
    <submittedName>
        <fullName evidence="4">Uncharacterized protein</fullName>
    </submittedName>
</protein>
<reference evidence="4 5" key="1">
    <citation type="submission" date="2017-10" db="EMBL/GenBank/DDBJ databases">
        <title>Resolving the taxonomy of Roseburia spp., Eubacterium rectale and Agathobacter spp. through phylogenomic analysis.</title>
        <authorList>
            <person name="Sheridan P.O."/>
            <person name="Walker A.W."/>
            <person name="Duncan S.H."/>
            <person name="Scott K.P."/>
            <person name="Toole P.W.O."/>
            <person name="Luis P."/>
            <person name="Flint H.J."/>
        </authorList>
    </citation>
    <scope>NUCLEOTIDE SEQUENCE [LARGE SCALE GENOMIC DNA]</scope>
    <source>
        <strain evidence="4 5">JK626</strain>
    </source>
</reference>
<dbReference type="Gene3D" id="1.10.10.2910">
    <property type="match status" value="1"/>
</dbReference>
<evidence type="ECO:0000313" key="4">
    <source>
        <dbReference type="EMBL" id="PHU35361.1"/>
    </source>
</evidence>
<feature type="domain" description="N-terminal" evidence="2">
    <location>
        <begin position="6"/>
        <end position="132"/>
    </location>
</feature>
<evidence type="ECO:0000259" key="2">
    <source>
        <dbReference type="Pfam" id="PF08401"/>
    </source>
</evidence>
<evidence type="ECO:0000256" key="1">
    <source>
        <dbReference type="SAM" id="MobiDB-lite"/>
    </source>
</evidence>
<proteinExistence type="predicted"/>
<gene>
    <name evidence="4" type="ORF">CSX01_05190</name>
</gene>
<dbReference type="InterPro" id="IPR013610">
    <property type="entry name" value="ArdC_N"/>
</dbReference>
<dbReference type="GO" id="GO:0003697">
    <property type="term" value="F:single-stranded DNA binding"/>
    <property type="evidence" value="ECO:0007669"/>
    <property type="project" value="InterPro"/>
</dbReference>
<dbReference type="Pfam" id="PF20573">
    <property type="entry name" value="DUF6782"/>
    <property type="match status" value="1"/>
</dbReference>
<dbReference type="AlphaFoldDB" id="A0A2G3DWN8"/>